<protein>
    <recommendedName>
        <fullName evidence="4">PH domain-containing protein</fullName>
    </recommendedName>
</protein>
<sequence length="130" mass="13998">MMRFSPDRRTYIQSHLTLAAIAMAAGMAILWLAGNPHVWTGAIGGLAAVSLRGWYLMDEELGHHWDMVDGALNGPAGRLVLLDQVARLRALGSAVQIITRTGDKHLIKFQADPQAAIARIDAARAQGSTT</sequence>
<accession>A0ABY8QJU1</accession>
<feature type="transmembrane region" description="Helical" evidence="1">
    <location>
        <begin position="38"/>
        <end position="57"/>
    </location>
</feature>
<keyword evidence="1" id="KW-0812">Transmembrane</keyword>
<reference evidence="2 3" key="1">
    <citation type="submission" date="2023-05" db="EMBL/GenBank/DDBJ databases">
        <title>YMD87, complete Genome.</title>
        <authorList>
            <person name="Zhang J."/>
            <person name="Xu X."/>
        </authorList>
    </citation>
    <scope>NUCLEOTIDE SEQUENCE [LARGE SCALE GENOMIC DNA]</scope>
    <source>
        <strain evidence="2 3">YMD87</strain>
    </source>
</reference>
<dbReference type="Proteomes" id="UP001241605">
    <property type="component" value="Chromosome"/>
</dbReference>
<organism evidence="2 3">
    <name type="scientific">Tropicibacter oceani</name>
    <dbReference type="NCBI Taxonomy" id="3058420"/>
    <lineage>
        <taxon>Bacteria</taxon>
        <taxon>Pseudomonadati</taxon>
        <taxon>Pseudomonadota</taxon>
        <taxon>Alphaproteobacteria</taxon>
        <taxon>Rhodobacterales</taxon>
        <taxon>Roseobacteraceae</taxon>
        <taxon>Tropicibacter</taxon>
    </lineage>
</organism>
<feature type="transmembrane region" description="Helical" evidence="1">
    <location>
        <begin position="12"/>
        <end position="32"/>
    </location>
</feature>
<evidence type="ECO:0008006" key="4">
    <source>
        <dbReference type="Google" id="ProtNLM"/>
    </source>
</evidence>
<evidence type="ECO:0000256" key="1">
    <source>
        <dbReference type="SAM" id="Phobius"/>
    </source>
</evidence>
<keyword evidence="1" id="KW-0472">Membrane</keyword>
<dbReference type="EMBL" id="CP124616">
    <property type="protein sequence ID" value="WGW04809.1"/>
    <property type="molecule type" value="Genomic_DNA"/>
</dbReference>
<keyword evidence="3" id="KW-1185">Reference proteome</keyword>
<evidence type="ECO:0000313" key="3">
    <source>
        <dbReference type="Proteomes" id="UP001241605"/>
    </source>
</evidence>
<keyword evidence="1" id="KW-1133">Transmembrane helix</keyword>
<proteinExistence type="predicted"/>
<evidence type="ECO:0000313" key="2">
    <source>
        <dbReference type="EMBL" id="WGW04809.1"/>
    </source>
</evidence>
<dbReference type="RefSeq" id="WP_282301445.1">
    <property type="nucleotide sequence ID" value="NZ_CP124616.1"/>
</dbReference>
<name>A0ABY8QJU1_9RHOB</name>
<gene>
    <name evidence="2" type="ORF">QF118_04455</name>
</gene>